<dbReference type="EMBL" id="CZPT02001856">
    <property type="protein sequence ID" value="SCU72420.1"/>
    <property type="molecule type" value="Genomic_DNA"/>
</dbReference>
<dbReference type="GO" id="GO:0045292">
    <property type="term" value="P:mRNA cis splicing, via spliceosome"/>
    <property type="evidence" value="ECO:0007669"/>
    <property type="project" value="TreeGrafter"/>
</dbReference>
<dbReference type="GO" id="GO:0005737">
    <property type="term" value="C:cytoplasm"/>
    <property type="evidence" value="ECO:0007669"/>
    <property type="project" value="TreeGrafter"/>
</dbReference>
<dbReference type="GeneID" id="92377936"/>
<dbReference type="GO" id="GO:0005681">
    <property type="term" value="C:spliceosomal complex"/>
    <property type="evidence" value="ECO:0007669"/>
    <property type="project" value="TreeGrafter"/>
</dbReference>
<comment type="caution">
    <text evidence="3">The sequence shown here is derived from an EMBL/GenBank/DDBJ whole genome shotgun (WGS) entry which is preliminary data.</text>
</comment>
<protein>
    <submittedName>
        <fullName evidence="3">Cactus-binding C-terminus of cactin protein, putative</fullName>
    </submittedName>
</protein>
<evidence type="ECO:0000313" key="4">
    <source>
        <dbReference type="Proteomes" id="UP000195570"/>
    </source>
</evidence>
<dbReference type="Proteomes" id="UP000195570">
    <property type="component" value="Unassembled WGS sequence"/>
</dbReference>
<proteinExistence type="predicted"/>
<feature type="domain" description="Splicing factor Cactin C-terminal" evidence="2">
    <location>
        <begin position="448"/>
        <end position="572"/>
    </location>
</feature>
<dbReference type="RefSeq" id="XP_067082921.1">
    <property type="nucleotide sequence ID" value="XM_067226820.1"/>
</dbReference>
<accession>A0A1G4IJA8</accession>
<sequence>MFKRTRGEDEVVEVYATLLRQSGARAIERIRQRRGSGTNSVMPIDALVIRYAMWFLDTSAFPAVSYVTQAQRVVTEAIERVSYPQHFSFIPLSTLVECLVSENTAEVMQQTVVSIEEFIDARDALGRWIDENIGNAGGERYERYNHYSGGEKDEEAEIALERAGILWRSALYWVAVFEYIEALSLSSAKVNVFALRPRYEQELMNLLNSIAAPKDSVYWKRQQGVNAPTDNLSMLPLSASATTRDGGEIADSSTEGEDTERMQADGGDNTSSRATEPTTATKEADPNEVGSDATDGIGKLLVDLIALVNCPSETPGSGTRINPMFYTMVHARLNVIAACERLNRFGSSARVAPPPLTASLQSLQSQREALNAGRHRRDAHLETSGEIGLPLDFVPSEAYLRAALERENITLEEDEELFKDEIVDYYKRQQQHQHAPPRDRSGPKEPTVLMKPHRFCKVKTGYTWTQYNRTHYDVRSNPPPRSVLWYEFTLFYPALASTKRDMSRIYHIEDTSRGSKDDYCVLVFSVGPPYADVAYQIVRKQWDPRPGGVRASFDSSGTYRLFFRFTNSNYRR</sequence>
<evidence type="ECO:0000313" key="3">
    <source>
        <dbReference type="EMBL" id="SCU72420.1"/>
    </source>
</evidence>
<dbReference type="InterPro" id="IPR019134">
    <property type="entry name" value="Cactin_C"/>
</dbReference>
<dbReference type="SMART" id="SM01050">
    <property type="entry name" value="CactinC_cactus"/>
    <property type="match status" value="1"/>
</dbReference>
<gene>
    <name evidence="3" type="ORF">TEOVI_000399600</name>
</gene>
<feature type="region of interest" description="Disordered" evidence="1">
    <location>
        <begin position="428"/>
        <end position="447"/>
    </location>
</feature>
<dbReference type="Pfam" id="PF09732">
    <property type="entry name" value="CactinC_cactus"/>
    <property type="match status" value="1"/>
</dbReference>
<dbReference type="PANTHER" id="PTHR21737:SF4">
    <property type="entry name" value="SPLICING FACTOR CACTIN"/>
    <property type="match status" value="1"/>
</dbReference>
<dbReference type="VEuPathDB" id="TriTrypDB:TEOVI_000399600"/>
<feature type="compositionally biased region" description="Polar residues" evidence="1">
    <location>
        <begin position="268"/>
        <end position="281"/>
    </location>
</feature>
<name>A0A1G4IJA8_TRYEQ</name>
<dbReference type="AlphaFoldDB" id="A0A1G4IJA8"/>
<feature type="region of interest" description="Disordered" evidence="1">
    <location>
        <begin position="230"/>
        <end position="293"/>
    </location>
</feature>
<evidence type="ECO:0000256" key="1">
    <source>
        <dbReference type="SAM" id="MobiDB-lite"/>
    </source>
</evidence>
<reference evidence="3" key="1">
    <citation type="submission" date="2016-09" db="EMBL/GenBank/DDBJ databases">
        <authorList>
            <person name="Hebert L."/>
            <person name="Moumen B."/>
        </authorList>
    </citation>
    <scope>NUCLEOTIDE SEQUENCE [LARGE SCALE GENOMIC DNA]</scope>
    <source>
        <strain evidence="3">OVI</strain>
    </source>
</reference>
<keyword evidence="4" id="KW-1185">Reference proteome</keyword>
<evidence type="ECO:0000259" key="2">
    <source>
        <dbReference type="Pfam" id="PF09732"/>
    </source>
</evidence>
<dbReference type="PANTHER" id="PTHR21737">
    <property type="entry name" value="POLYGLUTAMINE BINDING PROTEIN 1/MARVEL MEMBRANE-ASSOCIATING DOMAIN CONTAINING 3"/>
    <property type="match status" value="1"/>
</dbReference>
<organism evidence="3 4">
    <name type="scientific">Trypanosoma equiperdum</name>
    <dbReference type="NCBI Taxonomy" id="5694"/>
    <lineage>
        <taxon>Eukaryota</taxon>
        <taxon>Discoba</taxon>
        <taxon>Euglenozoa</taxon>
        <taxon>Kinetoplastea</taxon>
        <taxon>Metakinetoplastina</taxon>
        <taxon>Trypanosomatida</taxon>
        <taxon>Trypanosomatidae</taxon>
        <taxon>Trypanosoma</taxon>
    </lineage>
</organism>